<dbReference type="CDD" id="cd02440">
    <property type="entry name" value="AdoMet_MTases"/>
    <property type="match status" value="1"/>
</dbReference>
<keyword evidence="3" id="KW-1185">Reference proteome</keyword>
<dbReference type="PANTHER" id="PTHR43861">
    <property type="entry name" value="TRANS-ACONITATE 2-METHYLTRANSFERASE-RELATED"/>
    <property type="match status" value="1"/>
</dbReference>
<dbReference type="Gene3D" id="3.90.550.10">
    <property type="entry name" value="Spore Coat Polysaccharide Biosynthesis Protein SpsA, Chain A"/>
    <property type="match status" value="1"/>
</dbReference>
<evidence type="ECO:0000259" key="1">
    <source>
        <dbReference type="Pfam" id="PF13712"/>
    </source>
</evidence>
<reference evidence="3" key="1">
    <citation type="journal article" date="2019" name="Int. J. Syst. Evol. Microbiol.">
        <title>The Global Catalogue of Microorganisms (GCM) 10K type strain sequencing project: providing services to taxonomists for standard genome sequencing and annotation.</title>
        <authorList>
            <consortium name="The Broad Institute Genomics Platform"/>
            <consortium name="The Broad Institute Genome Sequencing Center for Infectious Disease"/>
            <person name="Wu L."/>
            <person name="Ma J."/>
        </authorList>
    </citation>
    <scope>NUCLEOTIDE SEQUENCE [LARGE SCALE GENOMIC DNA]</scope>
    <source>
        <strain evidence="3">CGMCC 1.14993</strain>
    </source>
</reference>
<evidence type="ECO:0000313" key="2">
    <source>
        <dbReference type="EMBL" id="GGI16441.1"/>
    </source>
</evidence>
<dbReference type="OrthoDB" id="176403at2"/>
<name>A0A8J3F1C2_9BACI</name>
<sequence length="460" mass="53367">MNDKGFLFVTCVNNPEEYQYCRAHIDLLQVPADYEIDFLCIDDAKSMAEGYNRALQHPFRYKIYLHQDTYLINRTILFDIINLFSNHPKLGMIGVVGCKQLPEHGKWWEGDNLYGKVIDIPETYRLLSFNQVDEHESYTSVDAIDGLLMITQTDIPWREDLFKGFHFYDISHSFEMKRNGFEVGVPHMEDLWCIHNSGRYLDVEAFEKARTTFLEEYMTGNKELSKESRMDKDSYEGLYENKHSDYFKGLNVKLFQKISQNSTTILEVGCSEGKLGAYIQQQYNAKVYGIELFPEAAVQAKQKLTDVIIGDIEKIDLPYPEQFFDHIIFGDVLEHLKNPWAVLGKLKPYLKKNGTILACIPHIGHISALVELIAGNWNYTKNGILDQTHLRFFTRSTILELFNSTGYHITEIDSITSTNQYCEQWISHLFPLRKLLQMGDEPFATDIRTYQFIVTASIKE</sequence>
<proteinExistence type="predicted"/>
<dbReference type="EMBL" id="BMHB01000002">
    <property type="protein sequence ID" value="GGI16441.1"/>
    <property type="molecule type" value="Genomic_DNA"/>
</dbReference>
<dbReference type="SUPFAM" id="SSF53335">
    <property type="entry name" value="S-adenosyl-L-methionine-dependent methyltransferases"/>
    <property type="match status" value="1"/>
</dbReference>
<dbReference type="InterPro" id="IPR059123">
    <property type="entry name" value="StrF_dom"/>
</dbReference>
<evidence type="ECO:0000313" key="3">
    <source>
        <dbReference type="Proteomes" id="UP000626244"/>
    </source>
</evidence>
<organism evidence="2 3">
    <name type="scientific">Gottfriedia solisilvae</name>
    <dbReference type="NCBI Taxonomy" id="1516104"/>
    <lineage>
        <taxon>Bacteria</taxon>
        <taxon>Bacillati</taxon>
        <taxon>Bacillota</taxon>
        <taxon>Bacilli</taxon>
        <taxon>Bacillales</taxon>
        <taxon>Bacillaceae</taxon>
        <taxon>Gottfriedia</taxon>
    </lineage>
</organism>
<dbReference type="Pfam" id="PF13489">
    <property type="entry name" value="Methyltransf_23"/>
    <property type="match status" value="1"/>
</dbReference>
<dbReference type="Pfam" id="PF13712">
    <property type="entry name" value="Glyco_tranf_2_5"/>
    <property type="match status" value="1"/>
</dbReference>
<feature type="domain" description="Streptomycin biosynthesis protein StrF" evidence="1">
    <location>
        <begin position="8"/>
        <end position="217"/>
    </location>
</feature>
<dbReference type="Proteomes" id="UP000626244">
    <property type="component" value="Unassembled WGS sequence"/>
</dbReference>
<dbReference type="Gene3D" id="3.40.50.150">
    <property type="entry name" value="Vaccinia Virus protein VP39"/>
    <property type="match status" value="1"/>
</dbReference>
<protein>
    <recommendedName>
        <fullName evidence="1">Streptomycin biosynthesis protein StrF domain-containing protein</fullName>
    </recommendedName>
</protein>
<comment type="caution">
    <text evidence="2">The sequence shown here is derived from an EMBL/GenBank/DDBJ whole genome shotgun (WGS) entry which is preliminary data.</text>
</comment>
<accession>A0A8J3F1C2</accession>
<dbReference type="InterPro" id="IPR029044">
    <property type="entry name" value="Nucleotide-diphossugar_trans"/>
</dbReference>
<dbReference type="RefSeq" id="WP_088001040.1">
    <property type="nucleotide sequence ID" value="NZ_BMHB01000002.1"/>
</dbReference>
<gene>
    <name evidence="2" type="ORF">GCM10007380_32980</name>
</gene>
<dbReference type="AlphaFoldDB" id="A0A8J3F1C2"/>
<dbReference type="InterPro" id="IPR029063">
    <property type="entry name" value="SAM-dependent_MTases_sf"/>
</dbReference>